<dbReference type="InterPro" id="IPR035069">
    <property type="entry name" value="TTHA1013/TTHA0281-like"/>
</dbReference>
<reference evidence="2" key="1">
    <citation type="journal article" date="2014" name="Front. Microbiol.">
        <title>High frequency of phylogenetically diverse reductive dehalogenase-homologous genes in deep subseafloor sedimentary metagenomes.</title>
        <authorList>
            <person name="Kawai M."/>
            <person name="Futagami T."/>
            <person name="Toyoda A."/>
            <person name="Takaki Y."/>
            <person name="Nishi S."/>
            <person name="Hori S."/>
            <person name="Arai W."/>
            <person name="Tsubouchi T."/>
            <person name="Morono Y."/>
            <person name="Uchiyama I."/>
            <person name="Ito T."/>
            <person name="Fujiyama A."/>
            <person name="Inagaki F."/>
            <person name="Takami H."/>
        </authorList>
    </citation>
    <scope>NUCLEOTIDE SEQUENCE</scope>
    <source>
        <strain evidence="2">Expedition CK06-06</strain>
    </source>
</reference>
<comment type="caution">
    <text evidence="2">The sequence shown here is derived from an EMBL/GenBank/DDBJ whole genome shotgun (WGS) entry which is preliminary data.</text>
</comment>
<dbReference type="SUPFAM" id="SSF143100">
    <property type="entry name" value="TTHA1013/TTHA0281-like"/>
    <property type="match status" value="1"/>
</dbReference>
<dbReference type="InterPro" id="IPR051404">
    <property type="entry name" value="TA_system_antitoxin"/>
</dbReference>
<dbReference type="InterPro" id="IPR031807">
    <property type="entry name" value="HicB-like"/>
</dbReference>
<feature type="non-terminal residue" evidence="2">
    <location>
        <position position="1"/>
    </location>
</feature>
<evidence type="ECO:0000259" key="1">
    <source>
        <dbReference type="Pfam" id="PF15919"/>
    </source>
</evidence>
<dbReference type="Gene3D" id="3.30.160.250">
    <property type="match status" value="1"/>
</dbReference>
<sequence length="47" mass="5311">GCIATGETREEAEKNMYEAIEMHVQGLIEDKLPVPESHAFSEYMVVK</sequence>
<evidence type="ECO:0000313" key="2">
    <source>
        <dbReference type="EMBL" id="GAG15069.1"/>
    </source>
</evidence>
<feature type="domain" description="HicB-like antitoxin of toxin-antitoxin system" evidence="1">
    <location>
        <begin position="1"/>
        <end position="43"/>
    </location>
</feature>
<proteinExistence type="predicted"/>
<protein>
    <recommendedName>
        <fullName evidence="1">HicB-like antitoxin of toxin-antitoxin system domain-containing protein</fullName>
    </recommendedName>
</protein>
<dbReference type="PANTHER" id="PTHR34504">
    <property type="entry name" value="ANTITOXIN HICB"/>
    <property type="match status" value="1"/>
</dbReference>
<gene>
    <name evidence="2" type="ORF">S01H1_54099</name>
</gene>
<dbReference type="EMBL" id="BARS01035078">
    <property type="protein sequence ID" value="GAG15069.1"/>
    <property type="molecule type" value="Genomic_DNA"/>
</dbReference>
<dbReference type="Pfam" id="PF15919">
    <property type="entry name" value="HicB_lk_antitox"/>
    <property type="match status" value="1"/>
</dbReference>
<dbReference type="PANTHER" id="PTHR34504:SF2">
    <property type="entry name" value="UPF0150 PROTEIN SSL0259"/>
    <property type="match status" value="1"/>
</dbReference>
<dbReference type="AlphaFoldDB" id="X0VAC8"/>
<name>X0VAC8_9ZZZZ</name>
<organism evidence="2">
    <name type="scientific">marine sediment metagenome</name>
    <dbReference type="NCBI Taxonomy" id="412755"/>
    <lineage>
        <taxon>unclassified sequences</taxon>
        <taxon>metagenomes</taxon>
        <taxon>ecological metagenomes</taxon>
    </lineage>
</organism>
<accession>X0VAC8</accession>